<evidence type="ECO:0000313" key="3">
    <source>
        <dbReference type="EMBL" id="CAF5224529.1"/>
    </source>
</evidence>
<comment type="caution">
    <text evidence="3">The sequence shown here is derived from an EMBL/GenBank/DDBJ whole genome shotgun (WGS) entry which is preliminary data.</text>
</comment>
<gene>
    <name evidence="2" type="ORF">BYL167_LOCUS71681</name>
    <name evidence="3" type="ORF">GIL414_LOCUS86155</name>
</gene>
<feature type="compositionally biased region" description="Polar residues" evidence="1">
    <location>
        <begin position="44"/>
        <end position="53"/>
    </location>
</feature>
<evidence type="ECO:0000313" key="4">
    <source>
        <dbReference type="Proteomes" id="UP000681720"/>
    </source>
</evidence>
<sequence length="126" mass="14108">MQYDKRRREALLTPNATKRKHYTSRQSAQSQSTSSSHTDEDQEMLTQPPTMNSPYDGEPQFHIETSFPVPSSPPTGQQNNSTGINTDDGSKLVQLSELTRLQELDIQRSLMPMSHASTPLLSAFTN</sequence>
<protein>
    <submittedName>
        <fullName evidence="3">Uncharacterized protein</fullName>
    </submittedName>
</protein>
<dbReference type="AlphaFoldDB" id="A0A8S3K0K0"/>
<dbReference type="EMBL" id="CAJOBH010256077">
    <property type="protein sequence ID" value="CAF5148157.1"/>
    <property type="molecule type" value="Genomic_DNA"/>
</dbReference>
<proteinExistence type="predicted"/>
<organism evidence="3 4">
    <name type="scientific">Rotaria magnacalcarata</name>
    <dbReference type="NCBI Taxonomy" id="392030"/>
    <lineage>
        <taxon>Eukaryota</taxon>
        <taxon>Metazoa</taxon>
        <taxon>Spiralia</taxon>
        <taxon>Gnathifera</taxon>
        <taxon>Rotifera</taxon>
        <taxon>Eurotatoria</taxon>
        <taxon>Bdelloidea</taxon>
        <taxon>Philodinida</taxon>
        <taxon>Philodinidae</taxon>
        <taxon>Rotaria</taxon>
    </lineage>
</organism>
<evidence type="ECO:0000256" key="1">
    <source>
        <dbReference type="SAM" id="MobiDB-lite"/>
    </source>
</evidence>
<dbReference type="EMBL" id="CAJOBJ010373488">
    <property type="protein sequence ID" value="CAF5224529.1"/>
    <property type="molecule type" value="Genomic_DNA"/>
</dbReference>
<evidence type="ECO:0000313" key="2">
    <source>
        <dbReference type="EMBL" id="CAF5148157.1"/>
    </source>
</evidence>
<feature type="compositionally biased region" description="Low complexity" evidence="1">
    <location>
        <begin position="24"/>
        <end position="36"/>
    </location>
</feature>
<dbReference type="Proteomes" id="UP000681720">
    <property type="component" value="Unassembled WGS sequence"/>
</dbReference>
<reference evidence="3" key="1">
    <citation type="submission" date="2021-02" db="EMBL/GenBank/DDBJ databases">
        <authorList>
            <person name="Nowell W R."/>
        </authorList>
    </citation>
    <scope>NUCLEOTIDE SEQUENCE</scope>
</reference>
<dbReference type="Proteomes" id="UP000681967">
    <property type="component" value="Unassembled WGS sequence"/>
</dbReference>
<feature type="compositionally biased region" description="Basic and acidic residues" evidence="1">
    <location>
        <begin position="1"/>
        <end position="10"/>
    </location>
</feature>
<name>A0A8S3K0K0_9BILA</name>
<feature type="compositionally biased region" description="Polar residues" evidence="1">
    <location>
        <begin position="74"/>
        <end position="87"/>
    </location>
</feature>
<feature type="non-terminal residue" evidence="3">
    <location>
        <position position="1"/>
    </location>
</feature>
<feature type="region of interest" description="Disordered" evidence="1">
    <location>
        <begin position="1"/>
        <end position="88"/>
    </location>
</feature>
<accession>A0A8S3K0K0</accession>